<dbReference type="InterPro" id="IPR003594">
    <property type="entry name" value="HATPase_dom"/>
</dbReference>
<dbReference type="SUPFAM" id="SSF47384">
    <property type="entry name" value="Homodimeric domain of signal transducing histidine kinase"/>
    <property type="match status" value="1"/>
</dbReference>
<keyword evidence="3 6" id="KW-0597">Phosphoprotein</keyword>
<dbReference type="InterPro" id="IPR036890">
    <property type="entry name" value="HATPase_C_sf"/>
</dbReference>
<feature type="region of interest" description="Disordered" evidence="7">
    <location>
        <begin position="1"/>
        <end position="67"/>
    </location>
</feature>
<feature type="compositionally biased region" description="Basic residues" evidence="7">
    <location>
        <begin position="477"/>
        <end position="489"/>
    </location>
</feature>
<evidence type="ECO:0000256" key="6">
    <source>
        <dbReference type="PROSITE-ProRule" id="PRU00169"/>
    </source>
</evidence>
<evidence type="ECO:0000256" key="4">
    <source>
        <dbReference type="ARBA" id="ARBA00022679"/>
    </source>
</evidence>
<dbReference type="SUPFAM" id="SSF55781">
    <property type="entry name" value="GAF domain-like"/>
    <property type="match status" value="1"/>
</dbReference>
<dbReference type="CDD" id="cd00082">
    <property type="entry name" value="HisKA"/>
    <property type="match status" value="1"/>
</dbReference>
<evidence type="ECO:0000259" key="8">
    <source>
        <dbReference type="PROSITE" id="PS50109"/>
    </source>
</evidence>
<dbReference type="SUPFAM" id="SSF52172">
    <property type="entry name" value="CheY-like"/>
    <property type="match status" value="1"/>
</dbReference>
<feature type="compositionally biased region" description="Low complexity" evidence="7">
    <location>
        <begin position="42"/>
        <end position="61"/>
    </location>
</feature>
<protein>
    <recommendedName>
        <fullName evidence="2">histidine kinase</fullName>
        <ecNumber evidence="2">2.7.13.3</ecNumber>
    </recommendedName>
</protein>
<sequence length="1211" mass="132959">MASTDDHHAGRRAREVYRYFGKASKEAHSAGNGSPVPSHPLSTPQRSPSSSSQSCSTSTPSALDRMPESLTLGTSNATLNSFAQLAALRLNMDRVFISVSDRDSQFIIAQAAQTKKGDGKYDYLADGIYKGCSTLDVNSWTPCQDTIALSESNREQEAYNFIISNDLTQDARYKDLAFVKGSPNFRFYAGTPLTTESNINVGCLFVLDTKPHAEFSDVDKEMMGTMGMLIMDYLMVSRQASEGRRAARLSRGLNHFIENKSSFQDVFDDSPQQSAPLNTPPQSAPLNTPPQSKTRENHLVNETHSSRRSHSRGSGCSSSESENRAQSLSSSFDSSVKPRIPGLGPRRKRDLDEQKGNAWTFQRAANLIRESLELEGDSGVAFVEAGNDPELDNETGSDSASSTKFRKSASILSISTGENSFGPETGSLSQFPVSKIDEVFVQGLLNRYAQGKIWSFHRDGLFSSSDSEDTVRESRSRTRARSPRSNRPRKWKTLENKMLNRLFPGATQLIFVPLWNAANARWFGGCFCWNNVENVVFDPKVELSSVLGFGSSVMAECNRVEAHISNRQKEDFLGSVSHELRSPLHGVLAAAELLQGTQFDEFQGSLLETINACGRTLLDTMNQVLDYTKLLSLEKDLRHLRRNMTSQIDIKNIQRSAGHLDAYTSTNLSLLSEEVVDGVCLGHSYSQRSAASLGAASAHLTKSKASDLDIPELHVDVTLDIPQHNWVYHIPPGACRRIIMNLLSNAVKYTDSGRVLVSLEAKEAPESRYLHTGIREDLITLTVSDTGRGMSADFQRGRLFVPFSQENSLSEGTGLGLSIVRSLVKSMSGTINVESRPGEGTTVKVTIPLAREQDDLGSIPGALPSPPQGESDSATNEISLLRDTHAGQKVAILGIEPDDARKHPLWGTISRYVTDWYGLELVSPTSDTKIDVILADKLPLTIKSDWSFEGRDQPVLVVSSKFVGHQSVRAEWSPFTKLVNVISRPCGPHKLARFIQKCLDRDVSTSDSQSPRPSTNPPAVLHEQSSSAEEYTPGNDNPSISDSNPLTPPDSSLPPLPDKVEPLPPASTEATEPPESRKPRVLVVEDNKINLNLMLAFLKKQKLDTLDSAENGQLAVNAVDQLKDNYDIIFMDISMPVMDGFEATRMIRNLEKQRGPDIPTSIIIALTGLSGSSDELEALGAGMDLFLTKPVTMKNVSKILDQWSERGLRDT</sequence>
<gene>
    <name evidence="10" type="ORF">POLS_LOCUS2759</name>
</gene>
<feature type="domain" description="Histidine kinase" evidence="8">
    <location>
        <begin position="575"/>
        <end position="851"/>
    </location>
</feature>
<evidence type="ECO:0000313" key="11">
    <source>
        <dbReference type="Proteomes" id="UP001153618"/>
    </source>
</evidence>
<dbReference type="Gene3D" id="3.40.50.2300">
    <property type="match status" value="1"/>
</dbReference>
<evidence type="ECO:0000256" key="7">
    <source>
        <dbReference type="SAM" id="MobiDB-lite"/>
    </source>
</evidence>
<dbReference type="GO" id="GO:0005886">
    <property type="term" value="C:plasma membrane"/>
    <property type="evidence" value="ECO:0007669"/>
    <property type="project" value="TreeGrafter"/>
</dbReference>
<dbReference type="PANTHER" id="PTHR43047">
    <property type="entry name" value="TWO-COMPONENT HISTIDINE PROTEIN KINASE"/>
    <property type="match status" value="1"/>
</dbReference>
<feature type="compositionally biased region" description="Polar residues" evidence="7">
    <location>
        <begin position="1023"/>
        <end position="1040"/>
    </location>
</feature>
<proteinExistence type="predicted"/>
<feature type="region of interest" description="Disordered" evidence="7">
    <location>
        <begin position="383"/>
        <end position="403"/>
    </location>
</feature>
<dbReference type="CDD" id="cd16922">
    <property type="entry name" value="HATPase_EvgS-ArcB-TorS-like"/>
    <property type="match status" value="1"/>
</dbReference>
<evidence type="ECO:0000256" key="3">
    <source>
        <dbReference type="ARBA" id="ARBA00022553"/>
    </source>
</evidence>
<evidence type="ECO:0000259" key="9">
    <source>
        <dbReference type="PROSITE" id="PS50110"/>
    </source>
</evidence>
<dbReference type="Pfam" id="PF00512">
    <property type="entry name" value="HisKA"/>
    <property type="match status" value="1"/>
</dbReference>
<feature type="domain" description="Response regulatory" evidence="9">
    <location>
        <begin position="1080"/>
        <end position="1204"/>
    </location>
</feature>
<evidence type="ECO:0000256" key="5">
    <source>
        <dbReference type="ARBA" id="ARBA00022777"/>
    </source>
</evidence>
<dbReference type="CDD" id="cd17546">
    <property type="entry name" value="REC_hyHK_CKI1_RcsC-like"/>
    <property type="match status" value="1"/>
</dbReference>
<dbReference type="InterPro" id="IPR003661">
    <property type="entry name" value="HisK_dim/P_dom"/>
</dbReference>
<dbReference type="SMART" id="SM00388">
    <property type="entry name" value="HisKA"/>
    <property type="match status" value="1"/>
</dbReference>
<feature type="region of interest" description="Disordered" evidence="7">
    <location>
        <begin position="1002"/>
        <end position="1081"/>
    </location>
</feature>
<feature type="compositionally biased region" description="Pro residues" evidence="7">
    <location>
        <begin position="1046"/>
        <end position="1065"/>
    </location>
</feature>
<dbReference type="PRINTS" id="PR00344">
    <property type="entry name" value="BCTRLSENSOR"/>
</dbReference>
<dbReference type="Pfam" id="PF00072">
    <property type="entry name" value="Response_reg"/>
    <property type="match status" value="1"/>
</dbReference>
<name>A0A9W4HH49_PENOL</name>
<comment type="catalytic activity">
    <reaction evidence="1">
        <text>ATP + protein L-histidine = ADP + protein N-phospho-L-histidine.</text>
        <dbReference type="EC" id="2.7.13.3"/>
    </reaction>
</comment>
<dbReference type="EMBL" id="CAJVOS010000016">
    <property type="protein sequence ID" value="CAG8032966.1"/>
    <property type="molecule type" value="Genomic_DNA"/>
</dbReference>
<feature type="region of interest" description="Disordered" evidence="7">
    <location>
        <begin position="464"/>
        <end position="489"/>
    </location>
</feature>
<dbReference type="EC" id="2.7.13.3" evidence="2"/>
<dbReference type="Gene3D" id="1.10.287.130">
    <property type="match status" value="1"/>
</dbReference>
<feature type="compositionally biased region" description="Polar residues" evidence="7">
    <location>
        <begin position="267"/>
        <end position="277"/>
    </location>
</feature>
<dbReference type="InterPro" id="IPR001789">
    <property type="entry name" value="Sig_transdc_resp-reg_receiver"/>
</dbReference>
<dbReference type="SMART" id="SM00387">
    <property type="entry name" value="HATPase_c"/>
    <property type="match status" value="1"/>
</dbReference>
<dbReference type="PANTHER" id="PTHR43047:SF72">
    <property type="entry name" value="OSMOSENSING HISTIDINE PROTEIN KINASE SLN1"/>
    <property type="match status" value="1"/>
</dbReference>
<feature type="compositionally biased region" description="Polar residues" evidence="7">
    <location>
        <begin position="324"/>
        <end position="334"/>
    </location>
</feature>
<reference evidence="10" key="1">
    <citation type="submission" date="2021-07" db="EMBL/GenBank/DDBJ databases">
        <authorList>
            <person name="Branca A.L. A."/>
        </authorList>
    </citation>
    <scope>NUCLEOTIDE SEQUENCE</scope>
</reference>
<dbReference type="AlphaFoldDB" id="A0A9W4HH49"/>
<dbReference type="GO" id="GO:0009927">
    <property type="term" value="F:histidine phosphotransfer kinase activity"/>
    <property type="evidence" value="ECO:0007669"/>
    <property type="project" value="TreeGrafter"/>
</dbReference>
<evidence type="ECO:0000313" key="10">
    <source>
        <dbReference type="EMBL" id="CAG8032966.1"/>
    </source>
</evidence>
<dbReference type="Pfam" id="PF02518">
    <property type="entry name" value="HATPase_c"/>
    <property type="match status" value="1"/>
</dbReference>
<feature type="modified residue" description="4-aspartylphosphate" evidence="6">
    <location>
        <position position="1132"/>
    </location>
</feature>
<keyword evidence="11" id="KW-1185">Reference proteome</keyword>
<dbReference type="OrthoDB" id="303614at2759"/>
<dbReference type="SMART" id="SM00448">
    <property type="entry name" value="REC"/>
    <property type="match status" value="1"/>
</dbReference>
<dbReference type="GO" id="GO:0000155">
    <property type="term" value="F:phosphorelay sensor kinase activity"/>
    <property type="evidence" value="ECO:0007669"/>
    <property type="project" value="InterPro"/>
</dbReference>
<dbReference type="Gene3D" id="3.30.565.10">
    <property type="entry name" value="Histidine kinase-like ATPase, C-terminal domain"/>
    <property type="match status" value="1"/>
</dbReference>
<keyword evidence="5" id="KW-0418">Kinase</keyword>
<dbReference type="InterPro" id="IPR005467">
    <property type="entry name" value="His_kinase_dom"/>
</dbReference>
<dbReference type="Proteomes" id="UP001153618">
    <property type="component" value="Unassembled WGS sequence"/>
</dbReference>
<dbReference type="InterPro" id="IPR036097">
    <property type="entry name" value="HisK_dim/P_sf"/>
</dbReference>
<feature type="region of interest" description="Disordered" evidence="7">
    <location>
        <begin position="855"/>
        <end position="874"/>
    </location>
</feature>
<evidence type="ECO:0000256" key="1">
    <source>
        <dbReference type="ARBA" id="ARBA00000085"/>
    </source>
</evidence>
<feature type="compositionally biased region" description="Basic and acidic residues" evidence="7">
    <location>
        <begin position="1"/>
        <end position="28"/>
    </location>
</feature>
<feature type="compositionally biased region" description="Basic and acidic residues" evidence="7">
    <location>
        <begin position="293"/>
        <end position="305"/>
    </location>
</feature>
<dbReference type="PROSITE" id="PS50109">
    <property type="entry name" value="HIS_KIN"/>
    <property type="match status" value="1"/>
</dbReference>
<dbReference type="PROSITE" id="PS50110">
    <property type="entry name" value="RESPONSE_REGULATORY"/>
    <property type="match status" value="1"/>
</dbReference>
<comment type="caution">
    <text evidence="10">The sequence shown here is derived from an EMBL/GenBank/DDBJ whole genome shotgun (WGS) entry which is preliminary data.</text>
</comment>
<dbReference type="FunFam" id="1.10.287.130:FF:000023">
    <property type="entry name" value="Sensor histidine kinase/response regulator, putative"/>
    <property type="match status" value="1"/>
</dbReference>
<accession>A0A9W4HH49</accession>
<organism evidence="10 11">
    <name type="scientific">Penicillium olsonii</name>
    <dbReference type="NCBI Taxonomy" id="99116"/>
    <lineage>
        <taxon>Eukaryota</taxon>
        <taxon>Fungi</taxon>
        <taxon>Dikarya</taxon>
        <taxon>Ascomycota</taxon>
        <taxon>Pezizomycotina</taxon>
        <taxon>Eurotiomycetes</taxon>
        <taxon>Eurotiomycetidae</taxon>
        <taxon>Eurotiales</taxon>
        <taxon>Aspergillaceae</taxon>
        <taxon>Penicillium</taxon>
    </lineage>
</organism>
<dbReference type="InterPro" id="IPR011006">
    <property type="entry name" value="CheY-like_superfamily"/>
</dbReference>
<dbReference type="InterPro" id="IPR004358">
    <property type="entry name" value="Sig_transdc_His_kin-like_C"/>
</dbReference>
<feature type="region of interest" description="Disordered" evidence="7">
    <location>
        <begin position="267"/>
        <end position="355"/>
    </location>
</feature>
<evidence type="ECO:0000256" key="2">
    <source>
        <dbReference type="ARBA" id="ARBA00012438"/>
    </source>
</evidence>
<keyword evidence="4" id="KW-0808">Transferase</keyword>
<dbReference type="SUPFAM" id="SSF55874">
    <property type="entry name" value="ATPase domain of HSP90 chaperone/DNA topoisomerase II/histidine kinase"/>
    <property type="match status" value="1"/>
</dbReference>